<dbReference type="InterPro" id="IPR036511">
    <property type="entry name" value="TGT-like_sf"/>
</dbReference>
<accession>A0A3A4P2P2</accession>
<protein>
    <recommendedName>
        <fullName evidence="3">tRNA-guanine(15) transglycosylase-like domain-containing protein</fullName>
    </recommendedName>
</protein>
<proteinExistence type="predicted"/>
<dbReference type="Proteomes" id="UP000265882">
    <property type="component" value="Unassembled WGS sequence"/>
</dbReference>
<organism evidence="1 2">
    <name type="scientific">Abyssobacteria bacterium (strain SURF_5)</name>
    <dbReference type="NCBI Taxonomy" id="2093360"/>
    <lineage>
        <taxon>Bacteria</taxon>
        <taxon>Pseudomonadati</taxon>
        <taxon>Candidatus Hydrogenedentota</taxon>
        <taxon>Candidatus Abyssobacteria</taxon>
    </lineage>
</organism>
<dbReference type="AlphaFoldDB" id="A0A3A4P2P2"/>
<comment type="caution">
    <text evidence="1">The sequence shown here is derived from an EMBL/GenBank/DDBJ whole genome shotgun (WGS) entry which is preliminary data.</text>
</comment>
<evidence type="ECO:0000313" key="2">
    <source>
        <dbReference type="Proteomes" id="UP000265882"/>
    </source>
</evidence>
<evidence type="ECO:0008006" key="3">
    <source>
        <dbReference type="Google" id="ProtNLM"/>
    </source>
</evidence>
<dbReference type="InterPro" id="IPR053537">
    <property type="entry name" value="DNA-guanine_TGase"/>
</dbReference>
<dbReference type="EMBL" id="QZKU01000026">
    <property type="protein sequence ID" value="RJP25075.1"/>
    <property type="molecule type" value="Genomic_DNA"/>
</dbReference>
<dbReference type="GO" id="GO:0006400">
    <property type="term" value="P:tRNA modification"/>
    <property type="evidence" value="ECO:0007669"/>
    <property type="project" value="InterPro"/>
</dbReference>
<reference evidence="1 2" key="1">
    <citation type="journal article" date="2017" name="ISME J.">
        <title>Energy and carbon metabolisms in a deep terrestrial subsurface fluid microbial community.</title>
        <authorList>
            <person name="Momper L."/>
            <person name="Jungbluth S.P."/>
            <person name="Lee M.D."/>
            <person name="Amend J.P."/>
        </authorList>
    </citation>
    <scope>NUCLEOTIDE SEQUENCE [LARGE SCALE GENOMIC DNA]</scope>
    <source>
        <strain evidence="1">SURF_5</strain>
    </source>
</reference>
<gene>
    <name evidence="1" type="ORF">C4520_02870</name>
</gene>
<dbReference type="Gene3D" id="3.20.20.105">
    <property type="entry name" value="Queuine tRNA-ribosyltransferase-like"/>
    <property type="match status" value="1"/>
</dbReference>
<sequence length="537" mass="61087">MLLVKGWPPGLQIKILSAKYGLIDATTIISQYDQRFDSHSATSFNKRVLSALQKLSQPEGIFLNLGADYLNAVRGIEKIFPKAKFTYAKGPIGMKMKAMKSWLEKLPSKTASIEKKGKSIRSYIYFFPDWDDYVDEPFIPDEGKEPIKAGESRKAYAHEIYGKDAPYDGVLLSLSHMNMGKGAIYRMAKGRCSSGNLREVLQLPDNMLLFGDCGAFSYTAESKPPFSTMEALDMYHKYGFDIGASVDHIPLQEIVKKHKDGSSRKRILSLSARYERVKLTTENAAEFIGLWKKKNYSFIPMGVIQGVGVRSYISCLHQYIDMGYRHIALGGLVPRSDSEIIEIVGAVRKALQERTRGHEENLWLHLFGILRPKLQPFFRTLGVSSFDSASYFRKAWLRSDQNYLAVDGTWYAAVRVPFSDSKAIQEAVADKKLSKEKARILEENCLRSLGVFGDNPKGAEETLIALNRYGPLLERQSEDNHFAEKYEKLLSEKPWERCNCPICRKIGINVVIFRGANRNKRRGFHNTWVFYKRFIKS</sequence>
<dbReference type="SUPFAM" id="SSF51713">
    <property type="entry name" value="tRNA-guanine transglycosylase"/>
    <property type="match status" value="1"/>
</dbReference>
<name>A0A3A4P2P2_ABYX5</name>
<evidence type="ECO:0000313" key="1">
    <source>
        <dbReference type="EMBL" id="RJP25075.1"/>
    </source>
</evidence>
<dbReference type="NCBIfam" id="NF041059">
    <property type="entry name" value="DpdA"/>
    <property type="match status" value="1"/>
</dbReference>